<gene>
    <name evidence="2" type="ORF">LDC_0582</name>
</gene>
<protein>
    <recommendedName>
        <fullName evidence="1">RuvC endonuclease subdomain 3 domain-containing protein</fullName>
    </recommendedName>
</protein>
<dbReference type="EMBL" id="ADZX01000220">
    <property type="protein sequence ID" value="EFK97382.1"/>
    <property type="molecule type" value="Genomic_DNA"/>
</dbReference>
<comment type="caution">
    <text evidence="2">The sequence shown here is derived from an EMBL/GenBank/DDBJ whole genome shotgun (WGS) entry which is preliminary data.</text>
</comment>
<accession>D9PGD5</accession>
<reference evidence="2" key="1">
    <citation type="submission" date="2010-07" db="EMBL/GenBank/DDBJ databases">
        <authorList>
            <consortium name="CONSOLIDER consortium CSD2007-00005"/>
            <person name="Guazzaroni M.-E."/>
            <person name="Richter M."/>
            <person name="Garcia-Salamanca A."/>
            <person name="Yarza P."/>
            <person name="Ferrer M."/>
        </authorList>
    </citation>
    <scope>NUCLEOTIDE SEQUENCE</scope>
</reference>
<feature type="non-terminal residue" evidence="2">
    <location>
        <position position="1"/>
    </location>
</feature>
<evidence type="ECO:0000313" key="2">
    <source>
        <dbReference type="EMBL" id="EFK97382.1"/>
    </source>
</evidence>
<organism evidence="2">
    <name type="scientific">sediment metagenome</name>
    <dbReference type="NCBI Taxonomy" id="749907"/>
    <lineage>
        <taxon>unclassified sequences</taxon>
        <taxon>metagenomes</taxon>
        <taxon>ecological metagenomes</taxon>
    </lineage>
</organism>
<dbReference type="Pfam" id="PF18541">
    <property type="entry name" value="RuvC_III"/>
    <property type="match status" value="1"/>
</dbReference>
<sequence>RGRWIEGFMKDRSLHYHHAIDAIVIAFSTQSMVQRLSNFYNQKELRQTKEKIVFNSHMDNFRKAVEEAVTLEKTEILKNGNEAKRLLISRPPRASITGAAHKETIQSPKEYKGRGVIVNDGKGMCDNGDMPRVDVFTKMENIILCLYMLQIFQKRNYQTKQLLQEKTKNG</sequence>
<reference evidence="2" key="2">
    <citation type="journal article" date="2011" name="Microb. Ecol.">
        <title>Taxonomic and Functional Metagenomic Profiling of the Microbial Community in the Anoxic Sediment of a Sub-saline Shallow Lake (Laguna de Carrizo, Central Spain).</title>
        <authorList>
            <person name="Ferrer M."/>
            <person name="Guazzaroni M.E."/>
            <person name="Richter M."/>
            <person name="Garcia-Salamanca A."/>
            <person name="Yarza P."/>
            <person name="Suarez-Suarez A."/>
            <person name="Solano J."/>
            <person name="Alcaide M."/>
            <person name="van Dillewijn P."/>
            <person name="Molina-Henares M.A."/>
            <person name="Lopez-Cortes N."/>
            <person name="Al-Ramahi Y."/>
            <person name="Guerrero C."/>
            <person name="Acosta A."/>
            <person name="de Eugenio L.I."/>
            <person name="Martinez V."/>
            <person name="Marques S."/>
            <person name="Rojo F."/>
            <person name="Santero E."/>
            <person name="Genilloud O."/>
            <person name="Perez-Perez J."/>
            <person name="Rossello-Mora R."/>
            <person name="Ramos J.L."/>
        </authorList>
    </citation>
    <scope>NUCLEOTIDE SEQUENCE</scope>
</reference>
<proteinExistence type="predicted"/>
<dbReference type="Gene3D" id="3.30.420.10">
    <property type="entry name" value="Ribonuclease H-like superfamily/Ribonuclease H"/>
    <property type="match status" value="1"/>
</dbReference>
<dbReference type="GO" id="GO:0003676">
    <property type="term" value="F:nucleic acid binding"/>
    <property type="evidence" value="ECO:0007669"/>
    <property type="project" value="InterPro"/>
</dbReference>
<dbReference type="AlphaFoldDB" id="D9PGD5"/>
<feature type="domain" description="RuvC endonuclease subdomain 3" evidence="1">
    <location>
        <begin position="3"/>
        <end position="64"/>
    </location>
</feature>
<dbReference type="InterPro" id="IPR041383">
    <property type="entry name" value="RuvC_III"/>
</dbReference>
<dbReference type="InterPro" id="IPR036397">
    <property type="entry name" value="RNaseH_sf"/>
</dbReference>
<name>D9PGD5_9ZZZZ</name>
<evidence type="ECO:0000259" key="1">
    <source>
        <dbReference type="Pfam" id="PF18541"/>
    </source>
</evidence>